<keyword evidence="1" id="KW-1133">Transmembrane helix</keyword>
<dbReference type="Proteomes" id="UP000271974">
    <property type="component" value="Unassembled WGS sequence"/>
</dbReference>
<proteinExistence type="predicted"/>
<sequence>MRPSLWSRLSSRILLLVLGGIMGFAILFHASSRQISSMPTLTLETARRTPYQNLGVHSAEKDVPEQPIRAGYFKVSERKGDVDRRSIASRKRVPRLSKLLKLSEVKLKPILVNELSEKLRSIKSNKDFVRLFLDHDLSDQQIFTWANLYAVNSSKGPEAQVKPQMRFKRTVTKGSSRKGVDISHFDGPKDLTTTNVIRSETHNTEAANADGENTESILSKITQSLLILGNEIQPTTASEIIAMSSTPVPKRVLATSNFADTQIGSRVAASESEPGLFSSSTQSTPMLNIQNDFAPLTKEFSTLSQQNVASRISTIFPYMAADKLDSDSEKETEILNSVSVRTTRTLNSEPVKTISFLNSNTNKVKGSLNIYSDKTTNSLTIVGSEERQSSLSQQPDATLLMSTAILSTVNDSLNETRSSTNTSRGSITIVHSSPEKITRKLSGLPEQTVSLAQDIYTTTEALHIQKGTPTKAQFLDPATHDYFNASKHVNSTLQQVTIDARNVTKTLTAE</sequence>
<keyword evidence="3" id="KW-1185">Reference proteome</keyword>
<gene>
    <name evidence="2" type="ORF">EGW08_022018</name>
</gene>
<keyword evidence="1" id="KW-0812">Transmembrane</keyword>
<protein>
    <submittedName>
        <fullName evidence="2">Uncharacterized protein</fullName>
    </submittedName>
</protein>
<reference evidence="2 3" key="1">
    <citation type="submission" date="2019-01" db="EMBL/GenBank/DDBJ databases">
        <title>A draft genome assembly of the solar-powered sea slug Elysia chlorotica.</title>
        <authorList>
            <person name="Cai H."/>
            <person name="Li Q."/>
            <person name="Fang X."/>
            <person name="Li J."/>
            <person name="Curtis N.E."/>
            <person name="Altenburger A."/>
            <person name="Shibata T."/>
            <person name="Feng M."/>
            <person name="Maeda T."/>
            <person name="Schwartz J.A."/>
            <person name="Shigenobu S."/>
            <person name="Lundholm N."/>
            <person name="Nishiyama T."/>
            <person name="Yang H."/>
            <person name="Hasebe M."/>
            <person name="Li S."/>
            <person name="Pierce S.K."/>
            <person name="Wang J."/>
        </authorList>
    </citation>
    <scope>NUCLEOTIDE SEQUENCE [LARGE SCALE GENOMIC DNA]</scope>
    <source>
        <strain evidence="2">EC2010</strain>
        <tissue evidence="2">Whole organism of an adult</tissue>
    </source>
</reference>
<dbReference type="AlphaFoldDB" id="A0A3S1AWM6"/>
<keyword evidence="1" id="KW-0472">Membrane</keyword>
<evidence type="ECO:0000313" key="2">
    <source>
        <dbReference type="EMBL" id="RUS70216.1"/>
    </source>
</evidence>
<feature type="transmembrane region" description="Helical" evidence="1">
    <location>
        <begin position="12"/>
        <end position="30"/>
    </location>
</feature>
<evidence type="ECO:0000313" key="3">
    <source>
        <dbReference type="Proteomes" id="UP000271974"/>
    </source>
</evidence>
<evidence type="ECO:0000256" key="1">
    <source>
        <dbReference type="SAM" id="Phobius"/>
    </source>
</evidence>
<name>A0A3S1AWM6_ELYCH</name>
<organism evidence="2 3">
    <name type="scientific">Elysia chlorotica</name>
    <name type="common">Eastern emerald elysia</name>
    <name type="synonym">Sea slug</name>
    <dbReference type="NCBI Taxonomy" id="188477"/>
    <lineage>
        <taxon>Eukaryota</taxon>
        <taxon>Metazoa</taxon>
        <taxon>Spiralia</taxon>
        <taxon>Lophotrochozoa</taxon>
        <taxon>Mollusca</taxon>
        <taxon>Gastropoda</taxon>
        <taxon>Heterobranchia</taxon>
        <taxon>Euthyneura</taxon>
        <taxon>Panpulmonata</taxon>
        <taxon>Sacoglossa</taxon>
        <taxon>Placobranchoidea</taxon>
        <taxon>Plakobranchidae</taxon>
        <taxon>Elysia</taxon>
    </lineage>
</organism>
<comment type="caution">
    <text evidence="2">The sequence shown here is derived from an EMBL/GenBank/DDBJ whole genome shotgun (WGS) entry which is preliminary data.</text>
</comment>
<feature type="non-terminal residue" evidence="2">
    <location>
        <position position="510"/>
    </location>
</feature>
<accession>A0A3S1AWM6</accession>
<dbReference type="EMBL" id="RQTK01001462">
    <property type="protein sequence ID" value="RUS70216.1"/>
    <property type="molecule type" value="Genomic_DNA"/>
</dbReference>